<feature type="domain" description="SLH" evidence="2">
    <location>
        <begin position="103"/>
        <end position="166"/>
    </location>
</feature>
<dbReference type="Pfam" id="PF00395">
    <property type="entry name" value="SLH"/>
    <property type="match status" value="1"/>
</dbReference>
<feature type="chain" id="PRO_5046990288" evidence="1">
    <location>
        <begin position="49"/>
        <end position="1006"/>
    </location>
</feature>
<keyword evidence="1" id="KW-0732">Signal</keyword>
<comment type="caution">
    <text evidence="3">The sequence shown here is derived from an EMBL/GenBank/DDBJ whole genome shotgun (WGS) entry which is preliminary data.</text>
</comment>
<dbReference type="Proteomes" id="UP001596378">
    <property type="component" value="Unassembled WGS sequence"/>
</dbReference>
<evidence type="ECO:0000256" key="1">
    <source>
        <dbReference type="SAM" id="SignalP"/>
    </source>
</evidence>
<dbReference type="PROSITE" id="PS51272">
    <property type="entry name" value="SLH"/>
    <property type="match status" value="1"/>
</dbReference>
<name>A0ABW2FAV8_9BACL</name>
<keyword evidence="4" id="KW-1185">Reference proteome</keyword>
<reference evidence="4" key="1">
    <citation type="journal article" date="2019" name="Int. J. Syst. Evol. Microbiol.">
        <title>The Global Catalogue of Microorganisms (GCM) 10K type strain sequencing project: providing services to taxonomists for standard genome sequencing and annotation.</title>
        <authorList>
            <consortium name="The Broad Institute Genomics Platform"/>
            <consortium name="The Broad Institute Genome Sequencing Center for Infectious Disease"/>
            <person name="Wu L."/>
            <person name="Ma J."/>
        </authorList>
    </citation>
    <scope>NUCLEOTIDE SEQUENCE [LARGE SCALE GENOMIC DNA]</scope>
    <source>
        <strain evidence="4">KCTC 12907</strain>
    </source>
</reference>
<dbReference type="InterPro" id="IPR001119">
    <property type="entry name" value="SLH_dom"/>
</dbReference>
<evidence type="ECO:0000313" key="3">
    <source>
        <dbReference type="EMBL" id="MFC7150183.1"/>
    </source>
</evidence>
<dbReference type="RefSeq" id="WP_378046011.1">
    <property type="nucleotide sequence ID" value="NZ_JBHMDN010000010.1"/>
</dbReference>
<gene>
    <name evidence="3" type="ORF">ACFQMJ_16775</name>
</gene>
<sequence length="1006" mass="105464">MRDSSYNFHTQTQQIFSRGGEKKVMKKSLSILLSFALVFGLFASLASAADNELTVAQKYQALVDKGVLKGNPDGDARLDNNLNRAEYATIAIAIAGLAEEKPATATFSDVTSKQWWYGAIEAAAKAGLVDGVGGGKFDPRSNVTIEQVIKVAVQAAGVEIDEDAAEVEGASAWAAPYIQAALNAGLIAEGLDYKADATRGQTILVGYSVYEALNPTVPAKVSVSSAKASNYNEVEVVLNKAVDTEKAKVSLKKGAAAVATETKWSEDGKTATLTLTGSGRIGDGSYTATLSGLDAADVDVASADFTGENETVKSISFVTASEEIASSEKAKVKLRADNQYGKLASFNASSYNVSAINLSPTIRKDAEGYLIVTLNTKVDNTNSLIPGVSLIPVYVSYDNNRVTANKTFKLGTQPFATKLELSDPVYSNKGELLSQPGEVATVGLNIYDQYGNPITPEQQVEVNLNAFVTPYTDALNIDKTDTADDSYKVKVSINATNDATKKIEKAADYTLTVHAGGSSQTKTIKVGPSKLAMSVKVGDADLLAAGDTGVSKYVSLNVYDADGNALTNQEIVDNAARINITIGGATSDGKIVRTGKNKGKIKITDVPNTPNGYVFVTASIATINTSSYDSKSFKIEAPRVPDSIALTDVDATKAVLGAPSSFKLTVKDQYGDTITAPNSANANGKTYKVEVRLTNSKLGSNTLNTTVTGPATYAHSSAGAWTPVGTVDNLAAFNTTYTFNTFAADRGTARFEARLIATTTATTTDNTIATNYASLETIDPKTQLVYSLDALNTLYATQDAPAGYDLFVGSAIKPSINDALKRTISLTVKDGAGNKVAVPTNLIKYVSSSNPGVLSVDGIDVLGGKTGTASVTASVYGVDGVTRTLLVSGTVKNDAIVVKEIVPDTTDEVAITNNYALADLLDDAGLFVKDQYGNKYTGGTELLSNYSKVIGISFSITDIVSNDTNPAGAYIDFATNTIVYNNTAGFTLNVVSADGEVVASIAVTTA</sequence>
<organism evidence="3 4">
    <name type="scientific">Cohnella cellulosilytica</name>
    <dbReference type="NCBI Taxonomy" id="986710"/>
    <lineage>
        <taxon>Bacteria</taxon>
        <taxon>Bacillati</taxon>
        <taxon>Bacillota</taxon>
        <taxon>Bacilli</taxon>
        <taxon>Bacillales</taxon>
        <taxon>Paenibacillaceae</taxon>
        <taxon>Cohnella</taxon>
    </lineage>
</organism>
<feature type="signal peptide" evidence="1">
    <location>
        <begin position="1"/>
        <end position="48"/>
    </location>
</feature>
<evidence type="ECO:0000259" key="2">
    <source>
        <dbReference type="PROSITE" id="PS51272"/>
    </source>
</evidence>
<accession>A0ABW2FAV8</accession>
<proteinExistence type="predicted"/>
<dbReference type="EMBL" id="JBHTAI010000009">
    <property type="protein sequence ID" value="MFC7150183.1"/>
    <property type="molecule type" value="Genomic_DNA"/>
</dbReference>
<protein>
    <submittedName>
        <fullName evidence="3">S-layer homology domain-containing protein</fullName>
    </submittedName>
</protein>
<evidence type="ECO:0000313" key="4">
    <source>
        <dbReference type="Proteomes" id="UP001596378"/>
    </source>
</evidence>